<dbReference type="RefSeq" id="WP_388111820.1">
    <property type="nucleotide sequence ID" value="NZ_JBIAHM010000013.1"/>
</dbReference>
<evidence type="ECO:0000313" key="1">
    <source>
        <dbReference type="EMBL" id="MFE9603300.1"/>
    </source>
</evidence>
<proteinExistence type="predicted"/>
<reference evidence="1 2" key="1">
    <citation type="submission" date="2024-10" db="EMBL/GenBank/DDBJ databases">
        <title>The Natural Products Discovery Center: Release of the First 8490 Sequenced Strains for Exploring Actinobacteria Biosynthetic Diversity.</title>
        <authorList>
            <person name="Kalkreuter E."/>
            <person name="Kautsar S.A."/>
            <person name="Yang D."/>
            <person name="Bader C.D."/>
            <person name="Teijaro C.N."/>
            <person name="Fluegel L."/>
            <person name="Davis C.M."/>
            <person name="Simpson J.R."/>
            <person name="Lauterbach L."/>
            <person name="Steele A.D."/>
            <person name="Gui C."/>
            <person name="Meng S."/>
            <person name="Li G."/>
            <person name="Viehrig K."/>
            <person name="Ye F."/>
            <person name="Su P."/>
            <person name="Kiefer A.F."/>
            <person name="Nichols A."/>
            <person name="Cepeda A.J."/>
            <person name="Yan W."/>
            <person name="Fan B."/>
            <person name="Jiang Y."/>
            <person name="Adhikari A."/>
            <person name="Zheng C.-J."/>
            <person name="Schuster L."/>
            <person name="Cowan T.M."/>
            <person name="Smanski M.J."/>
            <person name="Chevrette M.G."/>
            <person name="De Carvalho L.P.S."/>
            <person name="Shen B."/>
        </authorList>
    </citation>
    <scope>NUCLEOTIDE SEQUENCE [LARGE SCALE GENOMIC DNA]</scope>
    <source>
        <strain evidence="1 2">NPDC006488</strain>
    </source>
</reference>
<dbReference type="EMBL" id="JBIAHM010000013">
    <property type="protein sequence ID" value="MFE9603300.1"/>
    <property type="molecule type" value="Genomic_DNA"/>
</dbReference>
<evidence type="ECO:0000313" key="2">
    <source>
        <dbReference type="Proteomes" id="UP001601303"/>
    </source>
</evidence>
<keyword evidence="2" id="KW-1185">Reference proteome</keyword>
<gene>
    <name evidence="1" type="ORF">ACFYNQ_32635</name>
</gene>
<name>A0ABW6MAX3_9ACTN</name>
<dbReference type="Proteomes" id="UP001601303">
    <property type="component" value="Unassembled WGS sequence"/>
</dbReference>
<accession>A0ABW6MAX3</accession>
<organism evidence="1 2">
    <name type="scientific">Streptomyces hokutonensis</name>
    <dbReference type="NCBI Taxonomy" id="1306990"/>
    <lineage>
        <taxon>Bacteria</taxon>
        <taxon>Bacillati</taxon>
        <taxon>Actinomycetota</taxon>
        <taxon>Actinomycetes</taxon>
        <taxon>Kitasatosporales</taxon>
        <taxon>Streptomycetaceae</taxon>
        <taxon>Streptomyces</taxon>
    </lineage>
</organism>
<protein>
    <submittedName>
        <fullName evidence="1">Uncharacterized protein</fullName>
    </submittedName>
</protein>
<sequence length="234" mass="25793">MSASVPVRKARSLPLFRVCESFPDAASALSRARAIMRDLADWNSIPWPQLEPVSTAEQYAHALRSFGTARIVGDREPGAVPLLDELRRRGVVKFDAEQPYSQLFMADLRLGPDLADLWPLPEGVTVSLNRTPPFGGPDSEPEDDCTEEELDRMVAVLGPLMLTASWHCGWRGVPEFKDCGVRLCLNGVWLDQAAEPSPGEFGVWIALGSRVARSPEGEVWRRDSGLLLGEAQQE</sequence>
<comment type="caution">
    <text evidence="1">The sequence shown here is derived from an EMBL/GenBank/DDBJ whole genome shotgun (WGS) entry which is preliminary data.</text>
</comment>